<comment type="subcellular location">
    <subcellularLocation>
        <location evidence="1">Cell membrane</location>
        <topology evidence="1">Single-pass type I membrane protein</topology>
    </subcellularLocation>
</comment>
<evidence type="ECO:0000313" key="16">
    <source>
        <dbReference type="Proteomes" id="UP001497457"/>
    </source>
</evidence>
<keyword evidence="10" id="KW-0325">Glycoprotein</keyword>
<dbReference type="FunFam" id="3.80.10.10:FF:000400">
    <property type="entry name" value="Nuclear pore complex protein NUP107"/>
    <property type="match status" value="1"/>
</dbReference>
<keyword evidence="16" id="KW-1185">Reference proteome</keyword>
<evidence type="ECO:0000256" key="9">
    <source>
        <dbReference type="ARBA" id="ARBA00023136"/>
    </source>
</evidence>
<proteinExistence type="inferred from homology"/>
<dbReference type="SUPFAM" id="SSF52047">
    <property type="entry name" value="RNI-like"/>
    <property type="match status" value="1"/>
</dbReference>
<dbReference type="PANTHER" id="PTHR48063:SF55">
    <property type="entry name" value="LEUCINE-RICH REPEAT-CONTAINING N-TERMINAL PLANT-TYPE DOMAIN-CONTAINING PROTEIN"/>
    <property type="match status" value="1"/>
</dbReference>
<evidence type="ECO:0000259" key="13">
    <source>
        <dbReference type="Pfam" id="PF08263"/>
    </source>
</evidence>
<evidence type="ECO:0000256" key="7">
    <source>
        <dbReference type="ARBA" id="ARBA00022737"/>
    </source>
</evidence>
<dbReference type="EMBL" id="OZ075132">
    <property type="protein sequence ID" value="CAL4983519.1"/>
    <property type="molecule type" value="Genomic_DNA"/>
</dbReference>
<evidence type="ECO:0000256" key="2">
    <source>
        <dbReference type="ARBA" id="ARBA00009592"/>
    </source>
</evidence>
<evidence type="ECO:0000256" key="4">
    <source>
        <dbReference type="ARBA" id="ARBA00022614"/>
    </source>
</evidence>
<dbReference type="AlphaFoldDB" id="A0ABC9AQQ3"/>
<dbReference type="SUPFAM" id="SSF52058">
    <property type="entry name" value="L domain-like"/>
    <property type="match status" value="1"/>
</dbReference>
<evidence type="ECO:0000313" key="15">
    <source>
        <dbReference type="EMBL" id="CAL4983519.1"/>
    </source>
</evidence>
<evidence type="ECO:0000256" key="3">
    <source>
        <dbReference type="ARBA" id="ARBA00022475"/>
    </source>
</evidence>
<feature type="transmembrane region" description="Helical" evidence="11">
    <location>
        <begin position="733"/>
        <end position="755"/>
    </location>
</feature>
<evidence type="ECO:0000259" key="14">
    <source>
        <dbReference type="Pfam" id="PF23598"/>
    </source>
</evidence>
<keyword evidence="7" id="KW-0677">Repeat</keyword>
<dbReference type="FunFam" id="3.80.10.10:FF:000213">
    <property type="entry name" value="Tyrosine-sulfated glycopeptide receptor 1"/>
    <property type="match status" value="1"/>
</dbReference>
<reference evidence="15" key="1">
    <citation type="submission" date="2024-10" db="EMBL/GenBank/DDBJ databases">
        <authorList>
            <person name="Ryan C."/>
        </authorList>
    </citation>
    <scope>NUCLEOTIDE SEQUENCE [LARGE SCALE GENOMIC DNA]</scope>
</reference>
<dbReference type="Pfam" id="PF00560">
    <property type="entry name" value="LRR_1"/>
    <property type="match status" value="6"/>
</dbReference>
<evidence type="ECO:0000256" key="6">
    <source>
        <dbReference type="ARBA" id="ARBA00022729"/>
    </source>
</evidence>
<evidence type="ECO:0000256" key="8">
    <source>
        <dbReference type="ARBA" id="ARBA00022989"/>
    </source>
</evidence>
<protein>
    <recommendedName>
        <fullName evidence="17">Leucine-rich repeat-containing N-terminal plant-type domain-containing protein</fullName>
    </recommendedName>
</protein>
<dbReference type="InterPro" id="IPR013210">
    <property type="entry name" value="LRR_N_plant-typ"/>
</dbReference>
<dbReference type="Gene3D" id="3.80.10.10">
    <property type="entry name" value="Ribonuclease Inhibitor"/>
    <property type="match status" value="4"/>
</dbReference>
<feature type="signal peptide" evidence="12">
    <location>
        <begin position="1"/>
        <end position="26"/>
    </location>
</feature>
<dbReference type="InterPro" id="IPR046956">
    <property type="entry name" value="RLP23-like"/>
</dbReference>
<sequence length="771" mass="85552">MHRSAACRFAVLIAATFSSFVIPAETQLPQLAAVSVSSSCITHERDALLAFKHGSTNDTIDLLISWQPRQDCCRWAGITCSNQTGHHVVKLDLNGAQFSSPPLVGQICPSLLSLRYLEYLDLSTNSLEGPNGSVPEFLGSMKNLRYLDLSYIPFSGRVPSLLGNLTKLEHLDLSFTLFVGRIPPQLGNLSNLRHLDLSWMRNTYSTDISWLSHLQMLEYIDMSNVTLSTIVDFPVVVNLIPILKHITFMSCSLPSADQSIPNLILTKLEYLDLTGNNFGHPIASCWFWKVTSIKLLFLDKTYLDGPFSDALGGMVSLQHLSFSHNGNAAILTVDMKNLCELESLNLENSLSSGNITEFVEKLPHCSSSKLSFLSSPSNNMIGMLPNNMDHLRSLVTLILSNNSISGAIPSGIQNFTSLEYLRFSSNRLSGQIPLLQRSLRILDVPMNFLSGHLPWGFAAPNLENLILSFNFITGQVPESIYLSWNKFYGSLPRWIGDLVNLRILHLSHNMFYGNIPVNITVLRGLQYLNLAANNISGVIPASFSNLVGMTLKDQSGTDDSYSTLLAFDESQDTFSLVMKHEVLKYGSHGVVDVVGIDMSLNHLTGGIPDEIASLSMSLNLNLSWNHLSGKIPENIGSMKSMESLDLSRNSLAGEIPRSLSDLTYLIYLDLSYNNLSGMVPLGRQLDTLYTENPSMYYGNNDLCGPLLQKNCSGINTPEQRNQQECEKDADQVFFYYGLGSGFVFGLWIVLFVLNIQESMENCLYRPCWLVV</sequence>
<evidence type="ECO:0000256" key="5">
    <source>
        <dbReference type="ARBA" id="ARBA00022692"/>
    </source>
</evidence>
<evidence type="ECO:0000256" key="12">
    <source>
        <dbReference type="SAM" id="SignalP"/>
    </source>
</evidence>
<keyword evidence="4" id="KW-0433">Leucine-rich repeat</keyword>
<keyword evidence="8 11" id="KW-1133">Transmembrane helix</keyword>
<dbReference type="SMART" id="SM00369">
    <property type="entry name" value="LRR_TYP"/>
    <property type="match status" value="6"/>
</dbReference>
<dbReference type="Pfam" id="PF13516">
    <property type="entry name" value="LRR_6"/>
    <property type="match status" value="1"/>
</dbReference>
<feature type="domain" description="Leucine-rich repeat-containing N-terminal plant-type" evidence="13">
    <location>
        <begin position="43"/>
        <end position="81"/>
    </location>
</feature>
<keyword evidence="6 12" id="KW-0732">Signal</keyword>
<keyword evidence="3" id="KW-1003">Cell membrane</keyword>
<dbReference type="Pfam" id="PF23598">
    <property type="entry name" value="LRR_14"/>
    <property type="match status" value="1"/>
</dbReference>
<organism evidence="15 16">
    <name type="scientific">Urochloa decumbens</name>
    <dbReference type="NCBI Taxonomy" id="240449"/>
    <lineage>
        <taxon>Eukaryota</taxon>
        <taxon>Viridiplantae</taxon>
        <taxon>Streptophyta</taxon>
        <taxon>Embryophyta</taxon>
        <taxon>Tracheophyta</taxon>
        <taxon>Spermatophyta</taxon>
        <taxon>Magnoliopsida</taxon>
        <taxon>Liliopsida</taxon>
        <taxon>Poales</taxon>
        <taxon>Poaceae</taxon>
        <taxon>PACMAD clade</taxon>
        <taxon>Panicoideae</taxon>
        <taxon>Panicodae</taxon>
        <taxon>Paniceae</taxon>
        <taxon>Melinidinae</taxon>
        <taxon>Urochloa</taxon>
    </lineage>
</organism>
<name>A0ABC9AQQ3_9POAL</name>
<evidence type="ECO:0000256" key="10">
    <source>
        <dbReference type="ARBA" id="ARBA00023180"/>
    </source>
</evidence>
<dbReference type="InterPro" id="IPR032675">
    <property type="entry name" value="LRR_dom_sf"/>
</dbReference>
<dbReference type="Proteomes" id="UP001497457">
    <property type="component" value="Chromosome 22rd"/>
</dbReference>
<dbReference type="InterPro" id="IPR001611">
    <property type="entry name" value="Leu-rich_rpt"/>
</dbReference>
<dbReference type="Pfam" id="PF08263">
    <property type="entry name" value="LRRNT_2"/>
    <property type="match status" value="1"/>
</dbReference>
<accession>A0ABC9AQQ3</accession>
<keyword evidence="9 11" id="KW-0472">Membrane</keyword>
<keyword evidence="5 11" id="KW-0812">Transmembrane</keyword>
<dbReference type="InterPro" id="IPR003591">
    <property type="entry name" value="Leu-rich_rpt_typical-subtyp"/>
</dbReference>
<feature type="domain" description="Disease resistance R13L4/SHOC-2-like LRR" evidence="14">
    <location>
        <begin position="106"/>
        <end position="226"/>
    </location>
</feature>
<feature type="chain" id="PRO_5044804977" description="Leucine-rich repeat-containing N-terminal plant-type domain-containing protein" evidence="12">
    <location>
        <begin position="27"/>
        <end position="771"/>
    </location>
</feature>
<evidence type="ECO:0008006" key="17">
    <source>
        <dbReference type="Google" id="ProtNLM"/>
    </source>
</evidence>
<dbReference type="FunFam" id="3.80.10.10:FF:000649">
    <property type="entry name" value="Leucine Rich Repeat family protein"/>
    <property type="match status" value="1"/>
</dbReference>
<evidence type="ECO:0000256" key="11">
    <source>
        <dbReference type="SAM" id="Phobius"/>
    </source>
</evidence>
<evidence type="ECO:0000256" key="1">
    <source>
        <dbReference type="ARBA" id="ARBA00004251"/>
    </source>
</evidence>
<dbReference type="InterPro" id="IPR055414">
    <property type="entry name" value="LRR_R13L4/SHOC2-like"/>
</dbReference>
<comment type="similarity">
    <text evidence="2">Belongs to the RLP family.</text>
</comment>
<dbReference type="GO" id="GO:0005886">
    <property type="term" value="C:plasma membrane"/>
    <property type="evidence" value="ECO:0007669"/>
    <property type="project" value="UniProtKB-SubCell"/>
</dbReference>
<gene>
    <name evidence="15" type="ORF">URODEC1_LOCUS57082</name>
</gene>
<dbReference type="PANTHER" id="PTHR48063">
    <property type="entry name" value="LRR RECEPTOR-LIKE KINASE"/>
    <property type="match status" value="1"/>
</dbReference>